<reference evidence="4 5" key="1">
    <citation type="submission" date="2022-04" db="EMBL/GenBank/DDBJ databases">
        <title>Diverse halophilic archaea isolated from saline environments.</title>
        <authorList>
            <person name="Cui H.-L."/>
        </authorList>
    </citation>
    <scope>NUCLEOTIDE SEQUENCE [LARGE SCALE GENOMIC DNA]</scope>
    <source>
        <strain evidence="4 5">XZYJT49</strain>
    </source>
</reference>
<evidence type="ECO:0000313" key="5">
    <source>
        <dbReference type="Proteomes" id="UP000830729"/>
    </source>
</evidence>
<keyword evidence="2" id="KW-0456">Lyase</keyword>
<organism evidence="4 5">
    <name type="scientific">Halorussus limi</name>
    <dbReference type="NCBI Taxonomy" id="2938695"/>
    <lineage>
        <taxon>Archaea</taxon>
        <taxon>Methanobacteriati</taxon>
        <taxon>Methanobacteriota</taxon>
        <taxon>Stenosarchaea group</taxon>
        <taxon>Halobacteria</taxon>
        <taxon>Halobacteriales</taxon>
        <taxon>Haladaptataceae</taxon>
        <taxon>Halorussus</taxon>
    </lineage>
</organism>
<name>A0A8U0HXB4_9EURY</name>
<keyword evidence="5" id="KW-1185">Reference proteome</keyword>
<dbReference type="EMBL" id="CP096659">
    <property type="protein sequence ID" value="UPV75752.1"/>
    <property type="molecule type" value="Genomic_DNA"/>
</dbReference>
<dbReference type="AlphaFoldDB" id="A0A8U0HXB4"/>
<dbReference type="GO" id="GO:0005829">
    <property type="term" value="C:cytosol"/>
    <property type="evidence" value="ECO:0007669"/>
    <property type="project" value="TreeGrafter"/>
</dbReference>
<dbReference type="GeneID" id="72184882"/>
<dbReference type="KEGG" id="halx:M0R89_06745"/>
<feature type="domain" description="Class II aldolase/adducin N-terminal" evidence="3">
    <location>
        <begin position="5"/>
        <end position="180"/>
    </location>
</feature>
<dbReference type="SMART" id="SM01007">
    <property type="entry name" value="Aldolase_II"/>
    <property type="match status" value="1"/>
</dbReference>
<dbReference type="GO" id="GO:0019323">
    <property type="term" value="P:pentose catabolic process"/>
    <property type="evidence" value="ECO:0007669"/>
    <property type="project" value="TreeGrafter"/>
</dbReference>
<dbReference type="InterPro" id="IPR050197">
    <property type="entry name" value="Aldolase_class_II_sugar_metab"/>
</dbReference>
<dbReference type="InterPro" id="IPR036409">
    <property type="entry name" value="Aldolase_II/adducin_N_sf"/>
</dbReference>
<protein>
    <submittedName>
        <fullName evidence="4">Class II aldolase/adducin family protein</fullName>
    </submittedName>
</protein>
<evidence type="ECO:0000259" key="3">
    <source>
        <dbReference type="SMART" id="SM01007"/>
    </source>
</evidence>
<dbReference type="RefSeq" id="WP_248651789.1">
    <property type="nucleotide sequence ID" value="NZ_CP096659.1"/>
</dbReference>
<dbReference type="InterPro" id="IPR001303">
    <property type="entry name" value="Aldolase_II/adducin_N"/>
</dbReference>
<dbReference type="GO" id="GO:0046872">
    <property type="term" value="F:metal ion binding"/>
    <property type="evidence" value="ECO:0007669"/>
    <property type="project" value="UniProtKB-KW"/>
</dbReference>
<dbReference type="Proteomes" id="UP000830729">
    <property type="component" value="Chromosome"/>
</dbReference>
<dbReference type="Pfam" id="PF00596">
    <property type="entry name" value="Aldolase_II"/>
    <property type="match status" value="1"/>
</dbReference>
<evidence type="ECO:0000313" key="4">
    <source>
        <dbReference type="EMBL" id="UPV75752.1"/>
    </source>
</evidence>
<keyword evidence="1" id="KW-0479">Metal-binding</keyword>
<sequence length="211" mass="22126">MLGAERRAVATRAPDLAALTPGRTGNLSVRRDDRFAVTPTGVAYDRIAAADVPVVSLDGEQVAGDTAPSSETPMHSAVYREFDAGAIVHTHSPWASTLAILHEPIPPVHYMLALAGTTVPVADYATYGTAELAENAVAAMEDADAEACLLANHGLLATGDDADSALETAVNVEYTARIYCQAKAFGDPVELGHEEMAAVAEKFEGYGQDVE</sequence>
<evidence type="ECO:0000256" key="2">
    <source>
        <dbReference type="ARBA" id="ARBA00023239"/>
    </source>
</evidence>
<dbReference type="SUPFAM" id="SSF53639">
    <property type="entry name" value="AraD/HMP-PK domain-like"/>
    <property type="match status" value="1"/>
</dbReference>
<dbReference type="GO" id="GO:0016832">
    <property type="term" value="F:aldehyde-lyase activity"/>
    <property type="evidence" value="ECO:0007669"/>
    <property type="project" value="TreeGrafter"/>
</dbReference>
<dbReference type="PANTHER" id="PTHR22789">
    <property type="entry name" value="FUCULOSE PHOSPHATE ALDOLASE"/>
    <property type="match status" value="1"/>
</dbReference>
<dbReference type="PANTHER" id="PTHR22789:SF0">
    <property type="entry name" value="3-OXO-TETRONATE 4-PHOSPHATE DECARBOXYLASE-RELATED"/>
    <property type="match status" value="1"/>
</dbReference>
<dbReference type="Gene3D" id="3.40.225.10">
    <property type="entry name" value="Class II aldolase/adducin N-terminal domain"/>
    <property type="match status" value="1"/>
</dbReference>
<accession>A0A8U0HXB4</accession>
<gene>
    <name evidence="4" type="ORF">M0R89_06745</name>
</gene>
<proteinExistence type="predicted"/>
<evidence type="ECO:0000256" key="1">
    <source>
        <dbReference type="ARBA" id="ARBA00022723"/>
    </source>
</evidence>